<dbReference type="Gene3D" id="1.20.1560.10">
    <property type="entry name" value="ABC transporter type 1, transmembrane domain"/>
    <property type="match status" value="1"/>
</dbReference>
<dbReference type="GO" id="GO:0005524">
    <property type="term" value="F:ATP binding"/>
    <property type="evidence" value="ECO:0007669"/>
    <property type="project" value="UniProtKB-KW"/>
</dbReference>
<dbReference type="RefSeq" id="WP_136837604.1">
    <property type="nucleotide sequence ID" value="NZ_SWBQ01000006.1"/>
</dbReference>
<evidence type="ECO:0000256" key="2">
    <source>
        <dbReference type="ARBA" id="ARBA00022448"/>
    </source>
</evidence>
<dbReference type="InterPro" id="IPR039421">
    <property type="entry name" value="Type_1_exporter"/>
</dbReference>
<dbReference type="EMBL" id="SWBQ01000006">
    <property type="protein sequence ID" value="TKC03965.1"/>
    <property type="molecule type" value="Genomic_DNA"/>
</dbReference>
<evidence type="ECO:0000256" key="6">
    <source>
        <dbReference type="ARBA" id="ARBA00022840"/>
    </source>
</evidence>
<evidence type="ECO:0000259" key="10">
    <source>
        <dbReference type="PROSITE" id="PS50893"/>
    </source>
</evidence>
<proteinExistence type="predicted"/>
<keyword evidence="3" id="KW-1003">Cell membrane</keyword>
<gene>
    <name evidence="12" type="ORF">FA047_18660</name>
</gene>
<comment type="subcellular location">
    <subcellularLocation>
        <location evidence="1">Cell membrane</location>
        <topology evidence="1">Multi-pass membrane protein</topology>
    </subcellularLocation>
</comment>
<keyword evidence="7 9" id="KW-1133">Transmembrane helix</keyword>
<evidence type="ECO:0000256" key="8">
    <source>
        <dbReference type="ARBA" id="ARBA00023136"/>
    </source>
</evidence>
<feature type="transmembrane region" description="Helical" evidence="9">
    <location>
        <begin position="298"/>
        <end position="317"/>
    </location>
</feature>
<dbReference type="PROSITE" id="PS50893">
    <property type="entry name" value="ABC_TRANSPORTER_2"/>
    <property type="match status" value="1"/>
</dbReference>
<sequence length="596" mass="67707">MKHLRYLNKYFYKYKWRIIPGIFFVIISNIFGVIPAQVIGHAFNLITENIQLYSLFSGFERKEIIYDIFSYSLLYFGTLVLILYLLRGLFLFFMRQTIILMSRHIEFDIKNEIYAHYQKLSLGFYRRNNTGDLMNRATEDVNRVRMYVGPAIMYAINTGVLFLLVIYAMFSVNTKLAIFCLLPLPALVVIIYFVNTKINKKSELIQEQLSKLSSFVQERFSGIRVIKSYVREGHTEKVFAAESQGYKNNAMGLVKVQALFYPTMVLLVGLSTILTIYIGGKQVINGSITPGNIAEFIVYVNQLTFPVSMLGWVTTLIQRASASQKRINEFLELQPDITSEAHDKTEISGRINFQNVSFTYPDTGIEAIKNVSFEIKEGQFVAIIGRTGSGKSTLANLIMRMYDVDKGDIKIDGTSLKSLNLQDYRNHIGFVPQEVFLFSDTIKNNISFGLDTTTTEQVETAAKNAAVYHNIIGFEHQFETMLGERGITLSGGQKQRVSIARALIKEPRILIFDDCLSAVDTRTEEEILNNLGRLMNGKTSILIAHRISTIKNADKILVLDNGEITEQGTHEELLLLSGAYAEMYQNQLLEEESKSI</sequence>
<name>A0A4U1CHI6_9SPHI</name>
<evidence type="ECO:0000256" key="9">
    <source>
        <dbReference type="SAM" id="Phobius"/>
    </source>
</evidence>
<dbReference type="InterPro" id="IPR003439">
    <property type="entry name" value="ABC_transporter-like_ATP-bd"/>
</dbReference>
<dbReference type="OrthoDB" id="9760358at2"/>
<comment type="caution">
    <text evidence="12">The sequence shown here is derived from an EMBL/GenBank/DDBJ whole genome shotgun (WGS) entry which is preliminary data.</text>
</comment>
<protein>
    <submittedName>
        <fullName evidence="12">ABC transporter ATP-binding protein</fullName>
    </submittedName>
</protein>
<evidence type="ECO:0000256" key="4">
    <source>
        <dbReference type="ARBA" id="ARBA00022692"/>
    </source>
</evidence>
<dbReference type="InterPro" id="IPR017871">
    <property type="entry name" value="ABC_transporter-like_CS"/>
</dbReference>
<reference evidence="12 13" key="1">
    <citation type="submission" date="2019-04" db="EMBL/GenBank/DDBJ databases">
        <title>Pedobacter sp. RP-3-15 sp. nov., isolated from Arctic soil.</title>
        <authorList>
            <person name="Dahal R.H."/>
            <person name="Kim D.-U."/>
        </authorList>
    </citation>
    <scope>NUCLEOTIDE SEQUENCE [LARGE SCALE GENOMIC DNA]</scope>
    <source>
        <strain evidence="12 13">RP-3-15</strain>
    </source>
</reference>
<keyword evidence="4 9" id="KW-0812">Transmembrane</keyword>
<feature type="domain" description="ABC transporter" evidence="10">
    <location>
        <begin position="351"/>
        <end position="586"/>
    </location>
</feature>
<dbReference type="Gene3D" id="3.40.50.300">
    <property type="entry name" value="P-loop containing nucleotide triphosphate hydrolases"/>
    <property type="match status" value="1"/>
</dbReference>
<dbReference type="SMART" id="SM00382">
    <property type="entry name" value="AAA"/>
    <property type="match status" value="1"/>
</dbReference>
<keyword evidence="13" id="KW-1185">Reference proteome</keyword>
<dbReference type="PROSITE" id="PS50929">
    <property type="entry name" value="ABC_TM1F"/>
    <property type="match status" value="1"/>
</dbReference>
<accession>A0A4U1CHI6</accession>
<keyword evidence="5" id="KW-0547">Nucleotide-binding</keyword>
<evidence type="ECO:0000256" key="7">
    <source>
        <dbReference type="ARBA" id="ARBA00022989"/>
    </source>
</evidence>
<dbReference type="GO" id="GO:0015421">
    <property type="term" value="F:ABC-type oligopeptide transporter activity"/>
    <property type="evidence" value="ECO:0007669"/>
    <property type="project" value="TreeGrafter"/>
</dbReference>
<dbReference type="InterPro" id="IPR036640">
    <property type="entry name" value="ABC1_TM_sf"/>
</dbReference>
<dbReference type="Pfam" id="PF00664">
    <property type="entry name" value="ABC_membrane"/>
    <property type="match status" value="1"/>
</dbReference>
<dbReference type="CDD" id="cd18541">
    <property type="entry name" value="ABC_6TM_TmrB_like"/>
    <property type="match status" value="1"/>
</dbReference>
<feature type="transmembrane region" description="Helical" evidence="9">
    <location>
        <begin position="176"/>
        <end position="194"/>
    </location>
</feature>
<feature type="domain" description="ABC transmembrane type-1" evidence="11">
    <location>
        <begin position="21"/>
        <end position="319"/>
    </location>
</feature>
<keyword evidence="6 12" id="KW-0067">ATP-binding</keyword>
<keyword evidence="2" id="KW-0813">Transport</keyword>
<dbReference type="Proteomes" id="UP000307244">
    <property type="component" value="Unassembled WGS sequence"/>
</dbReference>
<evidence type="ECO:0000256" key="5">
    <source>
        <dbReference type="ARBA" id="ARBA00022741"/>
    </source>
</evidence>
<dbReference type="PANTHER" id="PTHR43394">
    <property type="entry name" value="ATP-DEPENDENT PERMEASE MDL1, MITOCHONDRIAL"/>
    <property type="match status" value="1"/>
</dbReference>
<dbReference type="Pfam" id="PF00005">
    <property type="entry name" value="ABC_tran"/>
    <property type="match status" value="1"/>
</dbReference>
<dbReference type="InterPro" id="IPR011527">
    <property type="entry name" value="ABC1_TM_dom"/>
</dbReference>
<dbReference type="SUPFAM" id="SSF52540">
    <property type="entry name" value="P-loop containing nucleoside triphosphate hydrolases"/>
    <property type="match status" value="1"/>
</dbReference>
<dbReference type="SUPFAM" id="SSF90123">
    <property type="entry name" value="ABC transporter transmembrane region"/>
    <property type="match status" value="1"/>
</dbReference>
<organism evidence="12 13">
    <name type="scientific">Pedobacter frigoris</name>
    <dbReference type="NCBI Taxonomy" id="2571272"/>
    <lineage>
        <taxon>Bacteria</taxon>
        <taxon>Pseudomonadati</taxon>
        <taxon>Bacteroidota</taxon>
        <taxon>Sphingobacteriia</taxon>
        <taxon>Sphingobacteriales</taxon>
        <taxon>Sphingobacteriaceae</taxon>
        <taxon>Pedobacter</taxon>
    </lineage>
</organism>
<evidence type="ECO:0000256" key="3">
    <source>
        <dbReference type="ARBA" id="ARBA00022475"/>
    </source>
</evidence>
<dbReference type="AlphaFoldDB" id="A0A4U1CHI6"/>
<dbReference type="InterPro" id="IPR027417">
    <property type="entry name" value="P-loop_NTPase"/>
</dbReference>
<keyword evidence="8 9" id="KW-0472">Membrane</keyword>
<evidence type="ECO:0000313" key="12">
    <source>
        <dbReference type="EMBL" id="TKC03965.1"/>
    </source>
</evidence>
<feature type="transmembrane region" description="Helical" evidence="9">
    <location>
        <begin position="151"/>
        <end position="170"/>
    </location>
</feature>
<evidence type="ECO:0000313" key="13">
    <source>
        <dbReference type="Proteomes" id="UP000307244"/>
    </source>
</evidence>
<dbReference type="PANTHER" id="PTHR43394:SF1">
    <property type="entry name" value="ATP-BINDING CASSETTE SUB-FAMILY B MEMBER 10, MITOCHONDRIAL"/>
    <property type="match status" value="1"/>
</dbReference>
<dbReference type="FunFam" id="3.40.50.300:FF:000221">
    <property type="entry name" value="Multidrug ABC transporter ATP-binding protein"/>
    <property type="match status" value="1"/>
</dbReference>
<feature type="transmembrane region" description="Helical" evidence="9">
    <location>
        <begin position="258"/>
        <end position="278"/>
    </location>
</feature>
<dbReference type="GO" id="GO:0005886">
    <property type="term" value="C:plasma membrane"/>
    <property type="evidence" value="ECO:0007669"/>
    <property type="project" value="UniProtKB-SubCell"/>
</dbReference>
<dbReference type="GO" id="GO:0016887">
    <property type="term" value="F:ATP hydrolysis activity"/>
    <property type="evidence" value="ECO:0007669"/>
    <property type="project" value="InterPro"/>
</dbReference>
<evidence type="ECO:0000256" key="1">
    <source>
        <dbReference type="ARBA" id="ARBA00004651"/>
    </source>
</evidence>
<dbReference type="PROSITE" id="PS00211">
    <property type="entry name" value="ABC_TRANSPORTER_1"/>
    <property type="match status" value="1"/>
</dbReference>
<feature type="transmembrane region" description="Helical" evidence="9">
    <location>
        <begin position="21"/>
        <end position="44"/>
    </location>
</feature>
<feature type="transmembrane region" description="Helical" evidence="9">
    <location>
        <begin position="64"/>
        <end position="86"/>
    </location>
</feature>
<dbReference type="InterPro" id="IPR003593">
    <property type="entry name" value="AAA+_ATPase"/>
</dbReference>
<evidence type="ECO:0000259" key="11">
    <source>
        <dbReference type="PROSITE" id="PS50929"/>
    </source>
</evidence>